<dbReference type="Gene3D" id="2.70.98.70">
    <property type="match status" value="1"/>
</dbReference>
<dbReference type="InterPro" id="IPR012480">
    <property type="entry name" value="Hepar_II_III_C"/>
</dbReference>
<dbReference type="EMBL" id="CACRYJ010000064">
    <property type="protein sequence ID" value="VZO39815.1"/>
    <property type="molecule type" value="Genomic_DNA"/>
</dbReference>
<reference evidence="3 4" key="1">
    <citation type="submission" date="2019-11" db="EMBL/GenBank/DDBJ databases">
        <authorList>
            <person name="Criscuolo A."/>
        </authorList>
    </citation>
    <scope>NUCLEOTIDE SEQUENCE [LARGE SCALE GENOMIC DNA]</scope>
    <source>
        <strain evidence="3">CIP111667</strain>
    </source>
</reference>
<dbReference type="PANTHER" id="PTHR38045">
    <property type="entry name" value="CHROMOSOME 1, WHOLE GENOME SHOTGUN SEQUENCE"/>
    <property type="match status" value="1"/>
</dbReference>
<dbReference type="Pfam" id="PF07940">
    <property type="entry name" value="Hepar_II_III_C"/>
    <property type="match status" value="1"/>
</dbReference>
<accession>A0A7M4DQS1</accession>
<feature type="domain" description="Heparinase II/III-like C-terminal" evidence="2">
    <location>
        <begin position="385"/>
        <end position="584"/>
    </location>
</feature>
<gene>
    <name evidence="3" type="ORF">HALOF300_04512</name>
</gene>
<dbReference type="AlphaFoldDB" id="A0A7M4DQS1"/>
<evidence type="ECO:0000313" key="3">
    <source>
        <dbReference type="EMBL" id="VZO39815.1"/>
    </source>
</evidence>
<evidence type="ECO:0000259" key="2">
    <source>
        <dbReference type="Pfam" id="PF07940"/>
    </source>
</evidence>
<organism evidence="3 4">
    <name type="scientific">Occultella aeris</name>
    <dbReference type="NCBI Taxonomy" id="2761496"/>
    <lineage>
        <taxon>Bacteria</taxon>
        <taxon>Bacillati</taxon>
        <taxon>Actinomycetota</taxon>
        <taxon>Actinomycetes</taxon>
        <taxon>Micrococcales</taxon>
        <taxon>Ruaniaceae</taxon>
        <taxon>Occultella</taxon>
    </lineage>
</organism>
<evidence type="ECO:0000256" key="1">
    <source>
        <dbReference type="ARBA" id="ARBA00004196"/>
    </source>
</evidence>
<comment type="subcellular location">
    <subcellularLocation>
        <location evidence="1">Cell envelope</location>
    </subcellularLocation>
</comment>
<dbReference type="PANTHER" id="PTHR38045:SF1">
    <property type="entry name" value="HEPARINASE II_III-LIKE PROTEIN"/>
    <property type="match status" value="1"/>
</dbReference>
<keyword evidence="4" id="KW-1185">Reference proteome</keyword>
<dbReference type="InterPro" id="IPR008929">
    <property type="entry name" value="Chondroitin_lyas"/>
</dbReference>
<sequence length="651" mass="69012">MVGRAIIHTSPSRRTALKLAAAACASAATGRMVAFDGVDDTRGLRGSLAGVHPRLLATATDFADVSARIANDPVSASWFGTLQTLGTGLLTVAPPTFVSGDLLNISRTTVNRIYTLSMLAQLGGAPTYAERAWDEVEAIAGFPRWSPSDPPNLAGDYLPMAEMTHAVAIAYDWLFESWTAAQRTTALDAIVDKGLQPAMSGYLNSAPSLTSINNVGTVCNSGFGLGALAIAQESPTIAADVLAESLSAILPGVEQLSPDGGYPEGGYWGYAIRYLVIYLAALESALGDDDELSDVPGLSETGDFAIHLTSPTGKFFNFYDSDATAQQPPELLWLSNRYSKPAYTWWGSQSSSTGSLFLPRYLLWYDPSKNLDPTASGLTLDRYFQNIELATFRSAWEDPNAVFVGFKAGDNSTNHADLDLGTFVIDAIGQRWASDLGGDSYGLSGYFNYGPNGQRWNYYRKRAEGQNTLVINPTAGPDQDPSASARITRHDSWASGAFAIADLTAAVPGAAVTSWERGLAMIDSRQQVIVQDEVVADDAVDAWWFMHTYAAVQVAPDGLSAELTLRGARLLARILAGPAGAVFTVAAAAPLASSPAPSGQSTNANVTKLAIELPAVTAFRLSVLFSPIDPIDGPGTPPSVSPLENWSDGMS</sequence>
<dbReference type="SUPFAM" id="SSF48230">
    <property type="entry name" value="Chondroitin AC/alginate lyase"/>
    <property type="match status" value="1"/>
</dbReference>
<proteinExistence type="predicted"/>
<protein>
    <submittedName>
        <fullName evidence="3">Heparinase II/III-like protein</fullName>
    </submittedName>
</protein>
<dbReference type="Proteomes" id="UP000419743">
    <property type="component" value="Unassembled WGS sequence"/>
</dbReference>
<evidence type="ECO:0000313" key="4">
    <source>
        <dbReference type="Proteomes" id="UP000419743"/>
    </source>
</evidence>
<name>A0A7M4DQS1_9MICO</name>
<comment type="caution">
    <text evidence="3">The sequence shown here is derived from an EMBL/GenBank/DDBJ whole genome shotgun (WGS) entry which is preliminary data.</text>
</comment>
<dbReference type="Gene3D" id="1.50.10.100">
    <property type="entry name" value="Chondroitin AC/alginate lyase"/>
    <property type="match status" value="1"/>
</dbReference>